<keyword evidence="1" id="KW-0472">Membrane</keyword>
<reference evidence="2" key="1">
    <citation type="journal article" date="2012" name="Science">
        <title>Fermentation, hydrogen, and sulfur metabolism in multiple uncultivated bacterial phyla.</title>
        <authorList>
            <person name="Wrighton K.C."/>
            <person name="Thomas B.C."/>
            <person name="Sharon I."/>
            <person name="Miller C.S."/>
            <person name="Castelle C.J."/>
            <person name="VerBerkmoes N.C."/>
            <person name="Wilkins M.J."/>
            <person name="Hettich R.L."/>
            <person name="Lipton M.S."/>
            <person name="Williams K.H."/>
            <person name="Long P.E."/>
            <person name="Banfield J.F."/>
        </authorList>
    </citation>
    <scope>NUCLEOTIDE SEQUENCE [LARGE SCALE GENOMIC DNA]</scope>
</reference>
<dbReference type="InterPro" id="IPR013320">
    <property type="entry name" value="ConA-like_dom_sf"/>
</dbReference>
<dbReference type="InterPro" id="IPR012902">
    <property type="entry name" value="N_methyl_site"/>
</dbReference>
<name>K2F9F6_9BACT</name>
<feature type="transmembrane region" description="Helical" evidence="1">
    <location>
        <begin position="7"/>
        <end position="31"/>
    </location>
</feature>
<evidence type="ECO:0000256" key="1">
    <source>
        <dbReference type="SAM" id="Phobius"/>
    </source>
</evidence>
<keyword evidence="1" id="KW-1133">Transmembrane helix</keyword>
<dbReference type="NCBIfam" id="TIGR02532">
    <property type="entry name" value="IV_pilin_GFxxxE"/>
    <property type="match status" value="1"/>
</dbReference>
<accession>K2F9F6</accession>
<proteinExistence type="predicted"/>
<dbReference type="Pfam" id="PF13385">
    <property type="entry name" value="Laminin_G_3"/>
    <property type="match status" value="1"/>
</dbReference>
<evidence type="ECO:0008006" key="3">
    <source>
        <dbReference type="Google" id="ProtNLM"/>
    </source>
</evidence>
<dbReference type="InterPro" id="IPR045584">
    <property type="entry name" value="Pilin-like"/>
</dbReference>
<dbReference type="AlphaFoldDB" id="K2F9F6"/>
<comment type="caution">
    <text evidence="2">The sequence shown here is derived from an EMBL/GenBank/DDBJ whole genome shotgun (WGS) entry which is preliminary data.</text>
</comment>
<keyword evidence="1" id="KW-0812">Transmembrane</keyword>
<sequence length="466" mass="54314">MYQSKKAFTLVELIVVIVILAILATIAFLSFSSQSGSARDSVRLSDATNIRKWLELRQAIGWSIPLPANPKTYTWWATATGVSWVMITEWTVNNSILSTLSAGIKDPSWSEYRYSTISQWWQPLYYQLALELENPTSLRENVVNPFIAMSEIIASADDTTSKIVQLKWNYMFDPSLPSLFILSGSTSSASWWIYNPDVCFALDWSATNTFSSKDNCVAKKDMNLKDYDNSLVWYWDMETLTADWKLKDISGNGNDGVFSGGMTYGNALTWWVVGKGLGFLTGTTNHIELINNTLTPSWAFTVSFFYKIQSKSNLSQIIIDNWNISTWSWFYFLRYYYTPSQNRDVMTFWMRRVPMSDNYYNEVLLDSSYGWNIPDAVQLNVFYHITLTFIPWESSKMCINWKCYLDNPPLPFQNIPKDYVFWKQNVWLWRDMRWYSQLDWTIDDIKLYNRALSDQEIIQQAKSAWF</sequence>
<dbReference type="EMBL" id="AMFJ01000435">
    <property type="protein sequence ID" value="EKE27736.1"/>
    <property type="molecule type" value="Genomic_DNA"/>
</dbReference>
<evidence type="ECO:0000313" key="2">
    <source>
        <dbReference type="EMBL" id="EKE27736.1"/>
    </source>
</evidence>
<gene>
    <name evidence="2" type="ORF">ACD_3C00161G0003</name>
</gene>
<dbReference type="Gene3D" id="3.30.700.10">
    <property type="entry name" value="Glycoprotein, Type 4 Pilin"/>
    <property type="match status" value="1"/>
</dbReference>
<dbReference type="SUPFAM" id="SSF49899">
    <property type="entry name" value="Concanavalin A-like lectins/glucanases"/>
    <property type="match status" value="1"/>
</dbReference>
<dbReference type="SUPFAM" id="SSF54523">
    <property type="entry name" value="Pili subunits"/>
    <property type="match status" value="1"/>
</dbReference>
<dbReference type="Gene3D" id="2.60.120.200">
    <property type="match status" value="1"/>
</dbReference>
<protein>
    <recommendedName>
        <fullName evidence="3">Prepilin-type N-terminal cleavage/methylation domain-containing protein</fullName>
    </recommendedName>
</protein>
<dbReference type="Pfam" id="PF07963">
    <property type="entry name" value="N_methyl"/>
    <property type="match status" value="1"/>
</dbReference>
<organism evidence="2">
    <name type="scientific">uncultured bacterium</name>
    <name type="common">gcode 4</name>
    <dbReference type="NCBI Taxonomy" id="1234023"/>
    <lineage>
        <taxon>Bacteria</taxon>
        <taxon>environmental samples</taxon>
    </lineage>
</organism>